<dbReference type="AlphaFoldDB" id="A0A0D2BH35"/>
<protein>
    <submittedName>
        <fullName evidence="1">Uncharacterized protein</fullName>
    </submittedName>
</protein>
<evidence type="ECO:0000313" key="2">
    <source>
        <dbReference type="Proteomes" id="UP000053328"/>
    </source>
</evidence>
<evidence type="ECO:0000313" key="1">
    <source>
        <dbReference type="EMBL" id="KIW10659.1"/>
    </source>
</evidence>
<reference evidence="1 2" key="1">
    <citation type="submission" date="2015-01" db="EMBL/GenBank/DDBJ databases">
        <title>The Genome Sequence of Exophiala spinifera CBS89968.</title>
        <authorList>
            <consortium name="The Broad Institute Genomics Platform"/>
            <person name="Cuomo C."/>
            <person name="de Hoog S."/>
            <person name="Gorbushina A."/>
            <person name="Stielow B."/>
            <person name="Teixiera M."/>
            <person name="Abouelleil A."/>
            <person name="Chapman S.B."/>
            <person name="Priest M."/>
            <person name="Young S.K."/>
            <person name="Wortman J."/>
            <person name="Nusbaum C."/>
            <person name="Birren B."/>
        </authorList>
    </citation>
    <scope>NUCLEOTIDE SEQUENCE [LARGE SCALE GENOMIC DNA]</scope>
    <source>
        <strain evidence="1 2">CBS 89968</strain>
    </source>
</reference>
<sequence length="186" mass="20443">MGSVSGCDIDCPALHWCVGAVLSRSRTTYDEDIENAPFFGKRMVEMLNTFDSTRRIMGSGHLRTYEHVLYIDLYISIGAVLFCAFQVIDINVNVSKDSFDGAATTEPTSESYVNIDFGPERSHFSGFHRFSVIRDQPAAGTDGSIQDVDLRAGGASNRVRIAFSALVCNPSRDQPSGPRILPAFHE</sequence>
<dbReference type="VEuPathDB" id="FungiDB:PV08_11623"/>
<organism evidence="1 2">
    <name type="scientific">Exophiala spinifera</name>
    <dbReference type="NCBI Taxonomy" id="91928"/>
    <lineage>
        <taxon>Eukaryota</taxon>
        <taxon>Fungi</taxon>
        <taxon>Dikarya</taxon>
        <taxon>Ascomycota</taxon>
        <taxon>Pezizomycotina</taxon>
        <taxon>Eurotiomycetes</taxon>
        <taxon>Chaetothyriomycetidae</taxon>
        <taxon>Chaetothyriales</taxon>
        <taxon>Herpotrichiellaceae</taxon>
        <taxon>Exophiala</taxon>
    </lineage>
</organism>
<dbReference type="RefSeq" id="XP_016230875.1">
    <property type="nucleotide sequence ID" value="XM_016385931.1"/>
</dbReference>
<keyword evidence="2" id="KW-1185">Reference proteome</keyword>
<dbReference type="Proteomes" id="UP000053328">
    <property type="component" value="Unassembled WGS sequence"/>
</dbReference>
<dbReference type="HOGENOM" id="CLU_1454434_0_0_1"/>
<accession>A0A0D2BH35</accession>
<gene>
    <name evidence="1" type="ORF">PV08_11623</name>
</gene>
<dbReference type="EMBL" id="KN847500">
    <property type="protein sequence ID" value="KIW10659.1"/>
    <property type="molecule type" value="Genomic_DNA"/>
</dbReference>
<name>A0A0D2BH35_9EURO</name>
<proteinExistence type="predicted"/>
<dbReference type="GeneID" id="27338706"/>